<dbReference type="InterPro" id="IPR007263">
    <property type="entry name" value="DCC1-like"/>
</dbReference>
<keyword evidence="2" id="KW-1185">Reference proteome</keyword>
<accession>A0ABX8B2H9</accession>
<dbReference type="PANTHER" id="PTHR33639:SF2">
    <property type="entry name" value="DUF393 DOMAIN-CONTAINING PROTEIN"/>
    <property type="match status" value="1"/>
</dbReference>
<dbReference type="InterPro" id="IPR052927">
    <property type="entry name" value="DCC_oxidoreductase"/>
</dbReference>
<proteinExistence type="predicted"/>
<dbReference type="Proteomes" id="UP000677668">
    <property type="component" value="Chromosome 1"/>
</dbReference>
<protein>
    <submittedName>
        <fullName evidence="1">DUF393 domain-containing protein</fullName>
    </submittedName>
</protein>
<dbReference type="PANTHER" id="PTHR33639">
    <property type="entry name" value="THIOL-DISULFIDE OXIDOREDUCTASE DCC"/>
    <property type="match status" value="1"/>
</dbReference>
<name>A0ABX8B2H9_9BACT</name>
<dbReference type="EMBL" id="CP072642">
    <property type="protein sequence ID" value="QUV93711.1"/>
    <property type="molecule type" value="Genomic_DNA"/>
</dbReference>
<gene>
    <name evidence="1" type="ORF">J8C05_10120</name>
</gene>
<organism evidence="1 2">
    <name type="scientific">Chloracidobacterium sp. N</name>
    <dbReference type="NCBI Taxonomy" id="2821540"/>
    <lineage>
        <taxon>Bacteria</taxon>
        <taxon>Pseudomonadati</taxon>
        <taxon>Acidobacteriota</taxon>
        <taxon>Terriglobia</taxon>
        <taxon>Terriglobales</taxon>
        <taxon>Acidobacteriaceae</taxon>
        <taxon>Chloracidobacterium</taxon>
        <taxon>Chloracidobacterium aggregatum</taxon>
    </lineage>
</organism>
<evidence type="ECO:0000313" key="1">
    <source>
        <dbReference type="EMBL" id="QUV93711.1"/>
    </source>
</evidence>
<sequence>MPTSCPAKPRQVLLYDGLCGFCNWAVRFVITHDTQGTMYFAALQSEYGNQVIARHPWLATVDSVVLVETMDDGAEQVFVRSTAALRIAAYLGGWWRWLTLGYVLPGFLRDWLYDAFARVRYRLFGQYETCLVPSPDIRARFLEVSP</sequence>
<evidence type="ECO:0000313" key="2">
    <source>
        <dbReference type="Proteomes" id="UP000677668"/>
    </source>
</evidence>
<reference evidence="1 2" key="1">
    <citation type="submission" date="2021-03" db="EMBL/GenBank/DDBJ databases">
        <title>Genomic and phenotypic characterization of Chloracidobacterium isolates provides evidence for multiple species.</title>
        <authorList>
            <person name="Saini M.K."/>
            <person name="Costas A.M.G."/>
            <person name="Tank M."/>
            <person name="Bryant D.A."/>
        </authorList>
    </citation>
    <scope>NUCLEOTIDE SEQUENCE [LARGE SCALE GENOMIC DNA]</scope>
    <source>
        <strain evidence="1 2">N</strain>
    </source>
</reference>
<dbReference type="Pfam" id="PF04134">
    <property type="entry name" value="DCC1-like"/>
    <property type="match status" value="1"/>
</dbReference>
<dbReference type="RefSeq" id="WP_211422065.1">
    <property type="nucleotide sequence ID" value="NZ_CP072642.1"/>
</dbReference>